<dbReference type="GO" id="GO:0005886">
    <property type="term" value="C:plasma membrane"/>
    <property type="evidence" value="ECO:0007669"/>
    <property type="project" value="UniProtKB-SubCell"/>
</dbReference>
<dbReference type="SFLD" id="SFLDS00003">
    <property type="entry name" value="Haloacid_Dehalogenase"/>
    <property type="match status" value="1"/>
</dbReference>
<dbReference type="Proteomes" id="UP000182510">
    <property type="component" value="Chromosome"/>
</dbReference>
<keyword evidence="7" id="KW-1278">Translocase</keyword>
<proteinExistence type="inferred from homology"/>
<accession>A0A1L3J377</accession>
<feature type="transmembrane region" description="Helical" evidence="10">
    <location>
        <begin position="244"/>
        <end position="265"/>
    </location>
</feature>
<keyword evidence="5" id="KW-0547">Nucleotide-binding</keyword>
<feature type="domain" description="Cation-transporting P-type ATPase N-terminal" evidence="11">
    <location>
        <begin position="6"/>
        <end position="80"/>
    </location>
</feature>
<dbReference type="PANTHER" id="PTHR43294:SF21">
    <property type="entry name" value="CATION TRANSPORTING ATPASE"/>
    <property type="match status" value="1"/>
</dbReference>
<feature type="transmembrane region" description="Helical" evidence="10">
    <location>
        <begin position="723"/>
        <end position="746"/>
    </location>
</feature>
<dbReference type="GO" id="GO:1902600">
    <property type="term" value="P:proton transmembrane transport"/>
    <property type="evidence" value="ECO:0007669"/>
    <property type="project" value="TreeGrafter"/>
</dbReference>
<dbReference type="Pfam" id="PF00122">
    <property type="entry name" value="E1-E2_ATPase"/>
    <property type="match status" value="1"/>
</dbReference>
<evidence type="ECO:0000256" key="2">
    <source>
        <dbReference type="ARBA" id="ARBA00005675"/>
    </source>
</evidence>
<dbReference type="GO" id="GO:0005524">
    <property type="term" value="F:ATP binding"/>
    <property type="evidence" value="ECO:0007669"/>
    <property type="project" value="UniProtKB-KW"/>
</dbReference>
<dbReference type="KEGG" id="grl:LPB144_03735"/>
<evidence type="ECO:0000256" key="7">
    <source>
        <dbReference type="ARBA" id="ARBA00022967"/>
    </source>
</evidence>
<evidence type="ECO:0000256" key="1">
    <source>
        <dbReference type="ARBA" id="ARBA00004651"/>
    </source>
</evidence>
<dbReference type="InterPro" id="IPR044492">
    <property type="entry name" value="P_typ_ATPase_HD_dom"/>
</dbReference>
<evidence type="ECO:0000256" key="8">
    <source>
        <dbReference type="ARBA" id="ARBA00022989"/>
    </source>
</evidence>
<dbReference type="Gene3D" id="3.40.1110.10">
    <property type="entry name" value="Calcium-transporting ATPase, cytoplasmic domain N"/>
    <property type="match status" value="1"/>
</dbReference>
<evidence type="ECO:0000256" key="10">
    <source>
        <dbReference type="SAM" id="Phobius"/>
    </source>
</evidence>
<sequence>MDPVRNIHTKSIEEVLEYFGSDLESGLSEKEANKRIHTYGLNELEKHKSRSIFEIIISQLKNPVIYLLTGATILAFIFGDFTEALAIFAVILINTVIGFWMEYKAEKSMNALRKLDKIKSDVLRDGVKKKIDSSFIVPGDLLILEAGDMISADARIIDTSDLKTDESALTGESLPVSKTSDNIPEDTVIAEQANIVFKGTAVTGGTGVALVFATGKTTELGKISSLVSEEKKDEIPLNQKLNKLSINLIWVTLSLACIFFLMGWYTGKEMYILIQTTVAWIIAAIPEGLPIVASIALARGMLRLAKKNVIVKKLQAVETLGETTLIATDKTGTLTHNQLSLRSLHVPVLDRLEIKRNFKENPGIYRNDDLIQDPHLDLMIKIAVLANDSSLKDEEHEEPEGDPLELALLEFSLEYNKDKYYDHKGLTRKAHIPFDSDKMLMAAAYNESASVFIAAKGAPNAILEKTNKILDSNTERDLTDSEKGDWFKINEQLSLEGLRVLAFAYKNTDLVSEKEDFLDDMIFAGLVGFMDPPRKEVAGAMEACKLAGIKVVMVTGDQAGTARTVAKEVGMTTHSENEIKVLSGKELQSYLTGDDKKLIDSTLVFSRVNPSQKLDLIKYFQGKGDIVAMTGDGVNDAPALKKANVGVAMGIRGTQVAQEVADIVLMDDSFQSIINAVEEGRIIFGNIRKFIIYQLSSNLSEILIIAILGFTIFRLALLPLQLLFLNLLSDVFPALALGIGTGSPGVMKKPPKDPKEPIISKVNWIQIGLYSSIFTLAICGAYLYAHFVWKVNEAVANNIAFFSLSIGQLFHVFNMRDNSEGIFLNQITRNKYIWMALGLSSSVLIAAYKIPVIADVLAFQSLSLRVWMLIIITSVIPLLIIQLMKILGLVRDD</sequence>
<dbReference type="InterPro" id="IPR018303">
    <property type="entry name" value="ATPase_P-typ_P_site"/>
</dbReference>
<evidence type="ECO:0000313" key="12">
    <source>
        <dbReference type="EMBL" id="APG59572.1"/>
    </source>
</evidence>
<dbReference type="Gene3D" id="1.20.1110.10">
    <property type="entry name" value="Calcium-transporting ATPase, transmembrane domain"/>
    <property type="match status" value="1"/>
</dbReference>
<dbReference type="GO" id="GO:0019829">
    <property type="term" value="F:ATPase-coupled monoatomic cation transmembrane transporter activity"/>
    <property type="evidence" value="ECO:0007669"/>
    <property type="project" value="TreeGrafter"/>
</dbReference>
<name>A0A1L3J377_9FLAO</name>
<dbReference type="InterPro" id="IPR008250">
    <property type="entry name" value="ATPase_P-typ_transduc_dom_A_sf"/>
</dbReference>
<feature type="transmembrane region" description="Helical" evidence="10">
    <location>
        <begin position="84"/>
        <end position="103"/>
    </location>
</feature>
<dbReference type="AlphaFoldDB" id="A0A1L3J377"/>
<keyword evidence="6" id="KW-0067">ATP-binding</keyword>
<dbReference type="InterPro" id="IPR059000">
    <property type="entry name" value="ATPase_P-type_domA"/>
</dbReference>
<keyword evidence="8 10" id="KW-1133">Transmembrane helix</keyword>
<comment type="similarity">
    <text evidence="2">Belongs to the cation transport ATPase (P-type) (TC 3.A.3) family. Type IIA subfamily.</text>
</comment>
<feature type="transmembrane region" description="Helical" evidence="10">
    <location>
        <begin position="60"/>
        <end position="78"/>
    </location>
</feature>
<feature type="transmembrane region" description="Helical" evidence="10">
    <location>
        <begin position="795"/>
        <end position="813"/>
    </location>
</feature>
<evidence type="ECO:0000256" key="5">
    <source>
        <dbReference type="ARBA" id="ARBA00022741"/>
    </source>
</evidence>
<dbReference type="PRINTS" id="PR00119">
    <property type="entry name" value="CATATPASE"/>
</dbReference>
<dbReference type="SFLD" id="SFLDG00002">
    <property type="entry name" value="C1.7:_P-type_atpase_like"/>
    <property type="match status" value="1"/>
</dbReference>
<dbReference type="OrthoDB" id="1521937at2"/>
<dbReference type="SFLD" id="SFLDF00027">
    <property type="entry name" value="p-type_atpase"/>
    <property type="match status" value="1"/>
</dbReference>
<gene>
    <name evidence="12" type="ORF">LPB144_03735</name>
</gene>
<reference evidence="12 13" key="1">
    <citation type="submission" date="2016-11" db="EMBL/GenBank/DDBJ databases">
        <title>Gramella sp. LPB0144 isolated from marine environment.</title>
        <authorList>
            <person name="Kim E."/>
            <person name="Yi H."/>
        </authorList>
    </citation>
    <scope>NUCLEOTIDE SEQUENCE [LARGE SCALE GENOMIC DNA]</scope>
    <source>
        <strain evidence="12 13">LPB0144</strain>
    </source>
</reference>
<dbReference type="SMART" id="SM00831">
    <property type="entry name" value="Cation_ATPase_N"/>
    <property type="match status" value="1"/>
</dbReference>
<keyword evidence="3" id="KW-1003">Cell membrane</keyword>
<feature type="transmembrane region" description="Helical" evidence="10">
    <location>
        <begin position="866"/>
        <end position="890"/>
    </location>
</feature>
<dbReference type="InterPro" id="IPR036412">
    <property type="entry name" value="HAD-like_sf"/>
</dbReference>
<dbReference type="Pfam" id="PF00690">
    <property type="entry name" value="Cation_ATPase_N"/>
    <property type="match status" value="1"/>
</dbReference>
<dbReference type="Pfam" id="PF13246">
    <property type="entry name" value="Cation_ATPase"/>
    <property type="match status" value="1"/>
</dbReference>
<dbReference type="PRINTS" id="PR00120">
    <property type="entry name" value="HATPASE"/>
</dbReference>
<evidence type="ECO:0000256" key="6">
    <source>
        <dbReference type="ARBA" id="ARBA00022840"/>
    </source>
</evidence>
<comment type="subcellular location">
    <subcellularLocation>
        <location evidence="1">Cell membrane</location>
        <topology evidence="1">Multi-pass membrane protein</topology>
    </subcellularLocation>
</comment>
<dbReference type="InterPro" id="IPR023214">
    <property type="entry name" value="HAD_sf"/>
</dbReference>
<dbReference type="SUPFAM" id="SSF81660">
    <property type="entry name" value="Metal cation-transporting ATPase, ATP-binding domain N"/>
    <property type="match status" value="1"/>
</dbReference>
<evidence type="ECO:0000313" key="13">
    <source>
        <dbReference type="Proteomes" id="UP000182510"/>
    </source>
</evidence>
<dbReference type="PROSITE" id="PS00154">
    <property type="entry name" value="ATPASE_E1_E2"/>
    <property type="match status" value="1"/>
</dbReference>
<dbReference type="InterPro" id="IPR050510">
    <property type="entry name" value="Cation_transp_ATPase_P-type"/>
</dbReference>
<evidence type="ECO:0000256" key="4">
    <source>
        <dbReference type="ARBA" id="ARBA00022692"/>
    </source>
</evidence>
<dbReference type="Gene3D" id="2.70.150.10">
    <property type="entry name" value="Calcium-transporting ATPase, cytoplasmic transduction domain A"/>
    <property type="match status" value="1"/>
</dbReference>
<organism evidence="12 13">
    <name type="scientific">Christiangramia salexigens</name>
    <dbReference type="NCBI Taxonomy" id="1913577"/>
    <lineage>
        <taxon>Bacteria</taxon>
        <taxon>Pseudomonadati</taxon>
        <taxon>Bacteroidota</taxon>
        <taxon>Flavobacteriia</taxon>
        <taxon>Flavobacteriales</taxon>
        <taxon>Flavobacteriaceae</taxon>
        <taxon>Christiangramia</taxon>
    </lineage>
</organism>
<protein>
    <submittedName>
        <fullName evidence="12">ATPase P</fullName>
    </submittedName>
</protein>
<keyword evidence="9 10" id="KW-0472">Membrane</keyword>
<dbReference type="InterPro" id="IPR006068">
    <property type="entry name" value="ATPase_P-typ_cation-transptr_C"/>
</dbReference>
<keyword evidence="4 10" id="KW-0812">Transmembrane</keyword>
<evidence type="ECO:0000256" key="3">
    <source>
        <dbReference type="ARBA" id="ARBA00022475"/>
    </source>
</evidence>
<evidence type="ECO:0000259" key="11">
    <source>
        <dbReference type="SMART" id="SM00831"/>
    </source>
</evidence>
<dbReference type="PANTHER" id="PTHR43294">
    <property type="entry name" value="SODIUM/POTASSIUM-TRANSPORTING ATPASE SUBUNIT ALPHA"/>
    <property type="match status" value="1"/>
</dbReference>
<dbReference type="Gene3D" id="3.40.50.1000">
    <property type="entry name" value="HAD superfamily/HAD-like"/>
    <property type="match status" value="1"/>
</dbReference>
<dbReference type="STRING" id="1913577.LPB144_03735"/>
<feature type="transmembrane region" description="Helical" evidence="10">
    <location>
        <begin position="767"/>
        <end position="789"/>
    </location>
</feature>
<dbReference type="SUPFAM" id="SSF81665">
    <property type="entry name" value="Calcium ATPase, transmembrane domain M"/>
    <property type="match status" value="1"/>
</dbReference>
<dbReference type="GO" id="GO:0016887">
    <property type="term" value="F:ATP hydrolysis activity"/>
    <property type="evidence" value="ECO:0007669"/>
    <property type="project" value="InterPro"/>
</dbReference>
<dbReference type="SUPFAM" id="SSF81653">
    <property type="entry name" value="Calcium ATPase, transduction domain A"/>
    <property type="match status" value="1"/>
</dbReference>
<dbReference type="InterPro" id="IPR004014">
    <property type="entry name" value="ATPase_P-typ_cation-transptr_N"/>
</dbReference>
<keyword evidence="13" id="KW-1185">Reference proteome</keyword>
<dbReference type="RefSeq" id="WP_072552226.1">
    <property type="nucleotide sequence ID" value="NZ_CP018153.1"/>
</dbReference>
<dbReference type="SUPFAM" id="SSF56784">
    <property type="entry name" value="HAD-like"/>
    <property type="match status" value="1"/>
</dbReference>
<feature type="transmembrane region" description="Helical" evidence="10">
    <location>
        <begin position="698"/>
        <end position="717"/>
    </location>
</feature>
<dbReference type="Pfam" id="PF00689">
    <property type="entry name" value="Cation_ATPase_C"/>
    <property type="match status" value="1"/>
</dbReference>
<dbReference type="NCBIfam" id="TIGR01494">
    <property type="entry name" value="ATPase_P-type"/>
    <property type="match status" value="2"/>
</dbReference>
<dbReference type="EMBL" id="CP018153">
    <property type="protein sequence ID" value="APG59572.1"/>
    <property type="molecule type" value="Genomic_DNA"/>
</dbReference>
<feature type="transmembrane region" description="Helical" evidence="10">
    <location>
        <begin position="277"/>
        <end position="298"/>
    </location>
</feature>
<dbReference type="InterPro" id="IPR001757">
    <property type="entry name" value="P_typ_ATPase"/>
</dbReference>
<evidence type="ECO:0000256" key="9">
    <source>
        <dbReference type="ARBA" id="ARBA00023136"/>
    </source>
</evidence>
<dbReference type="InterPro" id="IPR023298">
    <property type="entry name" value="ATPase_P-typ_TM_dom_sf"/>
</dbReference>
<feature type="transmembrane region" description="Helical" evidence="10">
    <location>
        <begin position="833"/>
        <end position="854"/>
    </location>
</feature>
<dbReference type="InterPro" id="IPR023299">
    <property type="entry name" value="ATPase_P-typ_cyto_dom_N"/>
</dbReference>